<keyword evidence="3 4" id="KW-0808">Transferase</keyword>
<dbReference type="AlphaFoldDB" id="A0A6I9QK26"/>
<dbReference type="SUPFAM" id="SSF53756">
    <property type="entry name" value="UDP-Glycosyltransferase/glycogen phosphorylase"/>
    <property type="match status" value="1"/>
</dbReference>
<dbReference type="PANTHER" id="PTHR48047">
    <property type="entry name" value="GLYCOSYLTRANSFERASE"/>
    <property type="match status" value="1"/>
</dbReference>
<accession>A0A6I9QK26</accession>
<evidence type="ECO:0000256" key="6">
    <source>
        <dbReference type="SAM" id="MobiDB-lite"/>
    </source>
</evidence>
<dbReference type="PROSITE" id="PS00375">
    <property type="entry name" value="UDPGT"/>
    <property type="match status" value="1"/>
</dbReference>
<dbReference type="Proteomes" id="UP000504607">
    <property type="component" value="Unplaced"/>
</dbReference>
<dbReference type="PANTHER" id="PTHR48047:SF168">
    <property type="entry name" value="GLYCOSYLTRANSFERASE"/>
    <property type="match status" value="1"/>
</dbReference>
<evidence type="ECO:0000256" key="3">
    <source>
        <dbReference type="ARBA" id="ARBA00022679"/>
    </source>
</evidence>
<gene>
    <name evidence="8" type="primary">LOC105036785</name>
</gene>
<comment type="similarity">
    <text evidence="1 4">Belongs to the UDP-glycosyltransferase family.</text>
</comment>
<dbReference type="GeneID" id="105036785"/>
<feature type="region of interest" description="Disordered" evidence="6">
    <location>
        <begin position="444"/>
        <end position="469"/>
    </location>
</feature>
<dbReference type="Pfam" id="PF00201">
    <property type="entry name" value="UDPGT"/>
    <property type="match status" value="1"/>
</dbReference>
<dbReference type="FunFam" id="3.40.50.2000:FF:000047">
    <property type="entry name" value="Glycosyltransferase"/>
    <property type="match status" value="1"/>
</dbReference>
<organism evidence="7 8">
    <name type="scientific">Elaeis guineensis var. tenera</name>
    <name type="common">Oil palm</name>
    <dbReference type="NCBI Taxonomy" id="51953"/>
    <lineage>
        <taxon>Eukaryota</taxon>
        <taxon>Viridiplantae</taxon>
        <taxon>Streptophyta</taxon>
        <taxon>Embryophyta</taxon>
        <taxon>Tracheophyta</taxon>
        <taxon>Spermatophyta</taxon>
        <taxon>Magnoliopsida</taxon>
        <taxon>Liliopsida</taxon>
        <taxon>Arecaceae</taxon>
        <taxon>Arecoideae</taxon>
        <taxon>Cocoseae</taxon>
        <taxon>Elaeidinae</taxon>
        <taxon>Elaeis</taxon>
    </lineage>
</organism>
<name>A0A6I9QK26_ELAGV</name>
<dbReference type="FunFam" id="3.40.50.2000:FF:000071">
    <property type="entry name" value="Glycosyltransferase"/>
    <property type="match status" value="1"/>
</dbReference>
<evidence type="ECO:0000256" key="1">
    <source>
        <dbReference type="ARBA" id="ARBA00009995"/>
    </source>
</evidence>
<protein>
    <recommendedName>
        <fullName evidence="5">Glycosyltransferase</fullName>
        <ecNumber evidence="5">2.4.1.-</ecNumber>
    </recommendedName>
</protein>
<dbReference type="GO" id="GO:0035251">
    <property type="term" value="F:UDP-glucosyltransferase activity"/>
    <property type="evidence" value="ECO:0007669"/>
    <property type="project" value="TreeGrafter"/>
</dbReference>
<evidence type="ECO:0000256" key="4">
    <source>
        <dbReference type="RuleBase" id="RU003718"/>
    </source>
</evidence>
<dbReference type="EC" id="2.4.1.-" evidence="5"/>
<dbReference type="KEGG" id="egu:105036785"/>
<dbReference type="InParanoid" id="A0A6I9QK26"/>
<keyword evidence="2 4" id="KW-0328">Glycosyltransferase</keyword>
<keyword evidence="7" id="KW-1185">Reference proteome</keyword>
<dbReference type="InterPro" id="IPR002213">
    <property type="entry name" value="UDP_glucos_trans"/>
</dbReference>
<dbReference type="RefSeq" id="XP_010910822.1">
    <property type="nucleotide sequence ID" value="XM_010912520.3"/>
</dbReference>
<evidence type="ECO:0000313" key="7">
    <source>
        <dbReference type="Proteomes" id="UP000504607"/>
    </source>
</evidence>
<proteinExistence type="inferred from homology"/>
<dbReference type="Gene3D" id="3.40.50.2000">
    <property type="entry name" value="Glycogen Phosphorylase B"/>
    <property type="match status" value="2"/>
</dbReference>
<dbReference type="InterPro" id="IPR035595">
    <property type="entry name" value="UDP_glycos_trans_CS"/>
</dbReference>
<evidence type="ECO:0000313" key="8">
    <source>
        <dbReference type="RefSeq" id="XP_010910822.1"/>
    </source>
</evidence>
<reference evidence="8" key="1">
    <citation type="submission" date="2025-08" db="UniProtKB">
        <authorList>
            <consortium name="RefSeq"/>
        </authorList>
    </citation>
    <scope>IDENTIFICATION</scope>
</reference>
<dbReference type="CDD" id="cd03784">
    <property type="entry name" value="GT1_Gtf-like"/>
    <property type="match status" value="1"/>
</dbReference>
<evidence type="ECO:0000256" key="2">
    <source>
        <dbReference type="ARBA" id="ARBA00022676"/>
    </source>
</evidence>
<sequence length="499" mass="55941">MEISTSNHQNLHFVLLPWLAPGHMIPMIDIARLLAEHGVTVTVLTTPANASRIQPTIDRISHSTHPIQFIPLHFPTTEVGLPEGCENMDSITSTAMITTFYNASKLLREQIVHHLHKLKPAPSCIIAGMCFAWTYVIAREFGVPWFLFHGFSCFSLFCLHNLHLYKSHETVSSPTEPFVLPGLPHRFEITREQLPMHFHLLPQYQEMCDEVREGELAMDGEIVNSFDELELGYSERLEAATMKKVWTVGPVSLYNKGRSDMVERGNQSMFDEMRCLNWLDSKKPESVVYVSFGSMGRFTPAQMMELGSGLLASNRPFIWVVREGERSSEEVEDWLLEKFEKNGESRCLLIRGWAPQVMIMAHPAVGGFVTHCGWNSTLEAVSSGLPMVTWPLFSEQFLNENLVVDVLGIGVAVGVRTATKWGRGGEDGVLVGREEVAKAVERLMDGGEEGEERKRRAKELGEKAKKALEKGGSSYSNMTNLIPYVAEYAAKSTVEHMAS</sequence>
<dbReference type="OrthoDB" id="5835829at2759"/>
<evidence type="ECO:0000256" key="5">
    <source>
        <dbReference type="RuleBase" id="RU362057"/>
    </source>
</evidence>